<dbReference type="InterPro" id="IPR035994">
    <property type="entry name" value="Nucleoside_phosphorylase_sf"/>
</dbReference>
<dbReference type="PANTHER" id="PTHR11904:SF9">
    <property type="entry name" value="PURINE NUCLEOSIDE PHOSPHORYLASE-RELATED"/>
    <property type="match status" value="1"/>
</dbReference>
<dbReference type="PROSITE" id="PS01240">
    <property type="entry name" value="PNP_MTAP_2"/>
    <property type="match status" value="1"/>
</dbReference>
<dbReference type="CDD" id="cd09009">
    <property type="entry name" value="PNP-EcPNPII_like"/>
    <property type="match status" value="1"/>
</dbReference>
<protein>
    <recommendedName>
        <fullName evidence="7">Purine nucleoside phosphorylase</fullName>
        <ecNumber evidence="7">2.4.2.1</ecNumber>
    </recommendedName>
    <alternativeName>
        <fullName evidence="7">Inosine-guanosine phosphorylase</fullName>
    </alternativeName>
</protein>
<dbReference type="Proteomes" id="UP000470771">
    <property type="component" value="Unassembled WGS sequence"/>
</dbReference>
<feature type="domain" description="Nucleoside phosphorylase" evidence="8">
    <location>
        <begin position="21"/>
        <end position="268"/>
    </location>
</feature>
<comment type="subunit">
    <text evidence="3">Homotrimer.</text>
</comment>
<keyword evidence="6 7" id="KW-0808">Transferase</keyword>
<dbReference type="EMBL" id="WWNE01000009">
    <property type="protein sequence ID" value="NBG66769.1"/>
    <property type="molecule type" value="Genomic_DNA"/>
</dbReference>
<dbReference type="InterPro" id="IPR011270">
    <property type="entry name" value="Pur_Nuc_Pase_Ino/Guo-sp"/>
</dbReference>
<evidence type="ECO:0000256" key="2">
    <source>
        <dbReference type="ARBA" id="ARBA00006751"/>
    </source>
</evidence>
<dbReference type="InterPro" id="IPR018099">
    <property type="entry name" value="Purine_phosphorylase-2_CS"/>
</dbReference>
<dbReference type="FunFam" id="3.40.50.1580:FF:000010">
    <property type="entry name" value="Purine nucleoside phosphorylase"/>
    <property type="match status" value="1"/>
</dbReference>
<evidence type="ECO:0000256" key="7">
    <source>
        <dbReference type="PIRNR" id="PIRNR000477"/>
    </source>
</evidence>
<accession>A0A6N9NLN0</accession>
<dbReference type="UniPathway" id="UPA00606"/>
<proteinExistence type="inferred from homology"/>
<comment type="function">
    <text evidence="7">The purine nucleoside phosphorylases catalyze the phosphorolytic breakdown of the N-glycosidic bond in the beta-(deoxy)ribonucleoside molecules, with the formation of the corresponding free purine bases and pentose-1-phosphate.</text>
</comment>
<evidence type="ECO:0000256" key="3">
    <source>
        <dbReference type="ARBA" id="ARBA00011233"/>
    </source>
</evidence>
<dbReference type="NCBIfam" id="NF006054">
    <property type="entry name" value="PRK08202.1"/>
    <property type="match status" value="1"/>
</dbReference>
<dbReference type="RefSeq" id="WP_160633726.1">
    <property type="nucleotide sequence ID" value="NZ_WWNE01000009.1"/>
</dbReference>
<sequence>MLQQIQDAANFIQQKITNQPTIAIVLGSGLGDFGKEIKNGVAVPYEEIPHFPKSTVEGHKGQLLIGEVDGVHVIALQGRFHYYEGYTLQETTFPIRVFKALGIENLLLSNASGGLNPEQRIGDLMVITDHIHLFPDNPLRGVNIDELGPRFPDMSEPYSLKFVEWAKKINEIHNLELKYGVYAGVQGPTYETKAEYKYLRIIGADAVGMSTTAETIVAVHSGMKVFGVSIVSDLGVEGKIVEISHEEVQEIAKQAGPKMNLLFKELIKRIGNEK</sequence>
<keyword evidence="5 7" id="KW-0328">Glycosyltransferase</keyword>
<dbReference type="NCBIfam" id="TIGR01697">
    <property type="entry name" value="PNPH-PUNA-XAPA"/>
    <property type="match status" value="1"/>
</dbReference>
<dbReference type="Pfam" id="PF01048">
    <property type="entry name" value="PNP_UDP_1"/>
    <property type="match status" value="1"/>
</dbReference>
<keyword evidence="4" id="KW-0597">Phosphoprotein</keyword>
<dbReference type="PIRSF" id="PIRSF000477">
    <property type="entry name" value="PurNPase"/>
    <property type="match status" value="1"/>
</dbReference>
<evidence type="ECO:0000313" key="10">
    <source>
        <dbReference type="Proteomes" id="UP000470771"/>
    </source>
</evidence>
<evidence type="ECO:0000256" key="1">
    <source>
        <dbReference type="ARBA" id="ARBA00005058"/>
    </source>
</evidence>
<organism evidence="9 10">
    <name type="scientific">Acidiluteibacter ferrifornacis</name>
    <dbReference type="NCBI Taxonomy" id="2692424"/>
    <lineage>
        <taxon>Bacteria</taxon>
        <taxon>Pseudomonadati</taxon>
        <taxon>Bacteroidota</taxon>
        <taxon>Flavobacteriia</taxon>
        <taxon>Flavobacteriales</taxon>
        <taxon>Cryomorphaceae</taxon>
        <taxon>Acidiluteibacter</taxon>
    </lineage>
</organism>
<gene>
    <name evidence="9" type="ORF">GQN54_11645</name>
</gene>
<dbReference type="InterPro" id="IPR000845">
    <property type="entry name" value="Nucleoside_phosphorylase_d"/>
</dbReference>
<name>A0A6N9NLN0_9FLAO</name>
<comment type="similarity">
    <text evidence="2 7">Belongs to the PNP/MTAP phosphorylase family.</text>
</comment>
<reference evidence="9 10" key="1">
    <citation type="submission" date="2019-12" db="EMBL/GenBank/DDBJ databases">
        <authorList>
            <person name="Zhao J."/>
        </authorList>
    </citation>
    <scope>NUCLEOTIDE SEQUENCE [LARGE SCALE GENOMIC DNA]</scope>
    <source>
        <strain evidence="9 10">S-15</strain>
    </source>
</reference>
<evidence type="ECO:0000256" key="4">
    <source>
        <dbReference type="ARBA" id="ARBA00022553"/>
    </source>
</evidence>
<comment type="pathway">
    <text evidence="1 7">Purine metabolism; purine nucleoside salvage.</text>
</comment>
<evidence type="ECO:0000256" key="6">
    <source>
        <dbReference type="ARBA" id="ARBA00022679"/>
    </source>
</evidence>
<dbReference type="NCBIfam" id="TIGR01700">
    <property type="entry name" value="PNPH"/>
    <property type="match status" value="1"/>
</dbReference>
<comment type="caution">
    <text evidence="9">The sequence shown here is derived from an EMBL/GenBank/DDBJ whole genome shotgun (WGS) entry which is preliminary data.</text>
</comment>
<dbReference type="GO" id="GO:0009116">
    <property type="term" value="P:nucleoside metabolic process"/>
    <property type="evidence" value="ECO:0007669"/>
    <property type="project" value="InterPro"/>
</dbReference>
<evidence type="ECO:0000256" key="5">
    <source>
        <dbReference type="ARBA" id="ARBA00022676"/>
    </source>
</evidence>
<dbReference type="SUPFAM" id="SSF53167">
    <property type="entry name" value="Purine and uridine phosphorylases"/>
    <property type="match status" value="1"/>
</dbReference>
<evidence type="ECO:0000313" key="9">
    <source>
        <dbReference type="EMBL" id="NBG66769.1"/>
    </source>
</evidence>
<evidence type="ECO:0000259" key="8">
    <source>
        <dbReference type="Pfam" id="PF01048"/>
    </source>
</evidence>
<dbReference type="Gene3D" id="3.40.50.1580">
    <property type="entry name" value="Nucleoside phosphorylase domain"/>
    <property type="match status" value="1"/>
</dbReference>
<dbReference type="GO" id="GO:0004731">
    <property type="term" value="F:purine-nucleoside phosphorylase activity"/>
    <property type="evidence" value="ECO:0007669"/>
    <property type="project" value="UniProtKB-EC"/>
</dbReference>
<dbReference type="GO" id="GO:0005737">
    <property type="term" value="C:cytoplasm"/>
    <property type="evidence" value="ECO:0007669"/>
    <property type="project" value="TreeGrafter"/>
</dbReference>
<dbReference type="EC" id="2.4.2.1" evidence="7"/>
<dbReference type="PANTHER" id="PTHR11904">
    <property type="entry name" value="METHYLTHIOADENOSINE/PURINE NUCLEOSIDE PHOSPHORYLASE"/>
    <property type="match status" value="1"/>
</dbReference>
<keyword evidence="10" id="KW-1185">Reference proteome</keyword>
<dbReference type="AlphaFoldDB" id="A0A6N9NLN0"/>
<dbReference type="InterPro" id="IPR011268">
    <property type="entry name" value="Purine_phosphorylase"/>
</dbReference>